<feature type="domain" description="CCHC-type" evidence="2">
    <location>
        <begin position="86"/>
        <end position="99"/>
    </location>
</feature>
<dbReference type="GO" id="GO:0008270">
    <property type="term" value="F:zinc ion binding"/>
    <property type="evidence" value="ECO:0007669"/>
    <property type="project" value="UniProtKB-KW"/>
</dbReference>
<dbReference type="SUPFAM" id="SSF56672">
    <property type="entry name" value="DNA/RNA polymerases"/>
    <property type="match status" value="1"/>
</dbReference>
<evidence type="ECO:0000256" key="1">
    <source>
        <dbReference type="PROSITE-ProRule" id="PRU00047"/>
    </source>
</evidence>
<keyword evidence="1" id="KW-0862">Zinc</keyword>
<evidence type="ECO:0000313" key="3">
    <source>
        <dbReference type="EMBL" id="KAL0319959.1"/>
    </source>
</evidence>
<dbReference type="PANTHER" id="PTHR34222:SF99">
    <property type="entry name" value="PROTEIN, PUTATIVE-RELATED"/>
    <property type="match status" value="1"/>
</dbReference>
<dbReference type="PROSITE" id="PS50158">
    <property type="entry name" value="ZF_CCHC"/>
    <property type="match status" value="1"/>
</dbReference>
<protein>
    <submittedName>
        <fullName evidence="3">Retrovirus-related Pol polyprotein from transposon RE1</fullName>
    </submittedName>
</protein>
<comment type="caution">
    <text evidence="3">The sequence shown here is derived from an EMBL/GenBank/DDBJ whole genome shotgun (WGS) entry which is preliminary data.</text>
</comment>
<accession>A0AAW2LND9</accession>
<proteinExistence type="predicted"/>
<reference evidence="3" key="2">
    <citation type="journal article" date="2024" name="Plant">
        <title>Genomic evolution and insights into agronomic trait innovations of Sesamum species.</title>
        <authorList>
            <person name="Miao H."/>
            <person name="Wang L."/>
            <person name="Qu L."/>
            <person name="Liu H."/>
            <person name="Sun Y."/>
            <person name="Le M."/>
            <person name="Wang Q."/>
            <person name="Wei S."/>
            <person name="Zheng Y."/>
            <person name="Lin W."/>
            <person name="Duan Y."/>
            <person name="Cao H."/>
            <person name="Xiong S."/>
            <person name="Wang X."/>
            <person name="Wei L."/>
            <person name="Li C."/>
            <person name="Ma Q."/>
            <person name="Ju M."/>
            <person name="Zhao R."/>
            <person name="Li G."/>
            <person name="Mu C."/>
            <person name="Tian Q."/>
            <person name="Mei H."/>
            <person name="Zhang T."/>
            <person name="Gao T."/>
            <person name="Zhang H."/>
        </authorList>
    </citation>
    <scope>NUCLEOTIDE SEQUENCE</scope>
    <source>
        <strain evidence="3">G02</strain>
    </source>
</reference>
<keyword evidence="1" id="KW-0863">Zinc-finger</keyword>
<dbReference type="EMBL" id="JACGWJ010000024">
    <property type="protein sequence ID" value="KAL0319959.1"/>
    <property type="molecule type" value="Genomic_DNA"/>
</dbReference>
<dbReference type="Pfam" id="PF07727">
    <property type="entry name" value="RVT_2"/>
    <property type="match status" value="1"/>
</dbReference>
<evidence type="ECO:0000259" key="2">
    <source>
        <dbReference type="PROSITE" id="PS50158"/>
    </source>
</evidence>
<gene>
    <name evidence="3" type="ORF">Sradi_5257400</name>
</gene>
<organism evidence="3">
    <name type="scientific">Sesamum radiatum</name>
    <name type="common">Black benniseed</name>
    <dbReference type="NCBI Taxonomy" id="300843"/>
    <lineage>
        <taxon>Eukaryota</taxon>
        <taxon>Viridiplantae</taxon>
        <taxon>Streptophyta</taxon>
        <taxon>Embryophyta</taxon>
        <taxon>Tracheophyta</taxon>
        <taxon>Spermatophyta</taxon>
        <taxon>Magnoliopsida</taxon>
        <taxon>eudicotyledons</taxon>
        <taxon>Gunneridae</taxon>
        <taxon>Pentapetalae</taxon>
        <taxon>asterids</taxon>
        <taxon>lamiids</taxon>
        <taxon>Lamiales</taxon>
        <taxon>Pedaliaceae</taxon>
        <taxon>Sesamum</taxon>
    </lineage>
</organism>
<sequence length="562" mass="63356">MQFLMGLNDTFEGIRGQILMLEPLPIVSKAYVMVLREERQREISSNFSSSLQNAAMQVRGFQTGKENRVRTQWKKRTMQEKRGQICAHCGKLGHLKESCFEIVGYPDWYKAFADRKKRTGGGSIKILSAVDSHTPRPESVQSVMDEQTVAELIRGELKRFIEGAGPDTFSRTRTDNFEDFSDSELPRAQEIDEGSFDNNSVELPAIQPEIELNSEPVLRRSSRELRTYKQACQSQEWTQAMKADLDALHKNNTWDITPLPKDKRAIGCRWIYKLKLKADGSVDKYKARLVAKGYNQIERIDYIDSFSPVAKAVTVRVLLAVAASKNWLLHHVDVNNAFLHGLLEEDIYMEPPEGYQVPEGNASRQWNVEFTSKVEAFGFVQSKHDHCLFTKSSATEFVLLLVYVDDILIAGDSAAAIHDVKTYLNNVFTIKDLGVAKYYLGLEMARSNEGVAVTQAKYIRDLLLDTGMTQAEAASTPLPTGIKFSADTGDLLSNPEAYRRLIGRILYLGFTRPDISHAAQQLSQFLQHPCRQHWDAAHHLLRYLKGTPNTGLFFPAGAAAEL</sequence>
<dbReference type="GO" id="GO:0003676">
    <property type="term" value="F:nucleic acid binding"/>
    <property type="evidence" value="ECO:0007669"/>
    <property type="project" value="InterPro"/>
</dbReference>
<dbReference type="PANTHER" id="PTHR34222">
    <property type="entry name" value="GAG_PRE-INTEGRS DOMAIN-CONTAINING PROTEIN"/>
    <property type="match status" value="1"/>
</dbReference>
<dbReference type="InterPro" id="IPR013103">
    <property type="entry name" value="RVT_2"/>
</dbReference>
<name>A0AAW2LND9_SESRA</name>
<dbReference type="InterPro" id="IPR001878">
    <property type="entry name" value="Znf_CCHC"/>
</dbReference>
<keyword evidence="1" id="KW-0479">Metal-binding</keyword>
<reference evidence="3" key="1">
    <citation type="submission" date="2020-06" db="EMBL/GenBank/DDBJ databases">
        <authorList>
            <person name="Li T."/>
            <person name="Hu X."/>
            <person name="Zhang T."/>
            <person name="Song X."/>
            <person name="Zhang H."/>
            <person name="Dai N."/>
            <person name="Sheng W."/>
            <person name="Hou X."/>
            <person name="Wei L."/>
        </authorList>
    </citation>
    <scope>NUCLEOTIDE SEQUENCE</scope>
    <source>
        <strain evidence="3">G02</strain>
        <tissue evidence="3">Leaf</tissue>
    </source>
</reference>
<dbReference type="AlphaFoldDB" id="A0AAW2LND9"/>
<dbReference type="InterPro" id="IPR043502">
    <property type="entry name" value="DNA/RNA_pol_sf"/>
</dbReference>